<dbReference type="EMBL" id="QKKF02015335">
    <property type="protein sequence ID" value="RZF42188.1"/>
    <property type="molecule type" value="Genomic_DNA"/>
</dbReference>
<dbReference type="Pfam" id="PF20667">
    <property type="entry name" value="Sec10_N"/>
    <property type="match status" value="1"/>
</dbReference>
<comment type="caution">
    <text evidence="10">The sequence shown here is derived from an EMBL/GenBank/DDBJ whole genome shotgun (WGS) entry which is preliminary data.</text>
</comment>
<dbReference type="InterPro" id="IPR009976">
    <property type="entry name" value="Sec10-like"/>
</dbReference>
<organism evidence="10 11">
    <name type="scientific">Laodelphax striatellus</name>
    <name type="common">Small brown planthopper</name>
    <name type="synonym">Delphax striatella</name>
    <dbReference type="NCBI Taxonomy" id="195883"/>
    <lineage>
        <taxon>Eukaryota</taxon>
        <taxon>Metazoa</taxon>
        <taxon>Ecdysozoa</taxon>
        <taxon>Arthropoda</taxon>
        <taxon>Hexapoda</taxon>
        <taxon>Insecta</taxon>
        <taxon>Pterygota</taxon>
        <taxon>Neoptera</taxon>
        <taxon>Paraneoptera</taxon>
        <taxon>Hemiptera</taxon>
        <taxon>Auchenorrhyncha</taxon>
        <taxon>Fulgoroidea</taxon>
        <taxon>Delphacidae</taxon>
        <taxon>Criomorphinae</taxon>
        <taxon>Laodelphax</taxon>
    </lineage>
</organism>
<dbReference type="GO" id="GO:0000145">
    <property type="term" value="C:exocyst"/>
    <property type="evidence" value="ECO:0007669"/>
    <property type="project" value="TreeGrafter"/>
</dbReference>
<feature type="coiled-coil region" evidence="7">
    <location>
        <begin position="52"/>
        <end position="104"/>
    </location>
</feature>
<dbReference type="FunCoup" id="A0A482X9P5">
    <property type="interactions" value="1823"/>
</dbReference>
<dbReference type="InterPro" id="IPR048627">
    <property type="entry name" value="Sec10_HB"/>
</dbReference>
<dbReference type="Pfam" id="PF07393">
    <property type="entry name" value="Sec10_HB"/>
    <property type="match status" value="1"/>
</dbReference>
<evidence type="ECO:0000256" key="4">
    <source>
        <dbReference type="ARBA" id="ARBA00022483"/>
    </source>
</evidence>
<evidence type="ECO:0000256" key="1">
    <source>
        <dbReference type="ARBA" id="ARBA00006572"/>
    </source>
</evidence>
<comment type="similarity">
    <text evidence="1">Belongs to the SEC10 family.</text>
</comment>
<keyword evidence="11" id="KW-1185">Reference proteome</keyword>
<dbReference type="InParanoid" id="A0A482X9P5"/>
<dbReference type="SMR" id="A0A482X9P5"/>
<protein>
    <recommendedName>
        <fullName evidence="2">Exocyst complex component 5</fullName>
    </recommendedName>
    <alternativeName>
        <fullName evidence="6">Exocyst complex component Sec10</fullName>
    </alternativeName>
</protein>
<dbReference type="PANTHER" id="PTHR12100">
    <property type="entry name" value="SEC10"/>
    <property type="match status" value="1"/>
</dbReference>
<dbReference type="Proteomes" id="UP000291343">
    <property type="component" value="Unassembled WGS sequence"/>
</dbReference>
<feature type="domain" description="Exocyst complex component Sec10-like alpha-helical bundle" evidence="8">
    <location>
        <begin position="161"/>
        <end position="709"/>
    </location>
</feature>
<dbReference type="STRING" id="195883.A0A482X9P5"/>
<keyword evidence="3" id="KW-0813">Transport</keyword>
<proteinExistence type="inferred from homology"/>
<keyword evidence="5 7" id="KW-0175">Coiled coil</keyword>
<dbReference type="GO" id="GO:0006887">
    <property type="term" value="P:exocytosis"/>
    <property type="evidence" value="ECO:0007669"/>
    <property type="project" value="UniProtKB-KW"/>
</dbReference>
<evidence type="ECO:0000256" key="5">
    <source>
        <dbReference type="ARBA" id="ARBA00023054"/>
    </source>
</evidence>
<gene>
    <name evidence="10" type="ORF">LSTR_LSTR004337</name>
</gene>
<evidence type="ECO:0000313" key="11">
    <source>
        <dbReference type="Proteomes" id="UP000291343"/>
    </source>
</evidence>
<dbReference type="AlphaFoldDB" id="A0A482X9P5"/>
<evidence type="ECO:0000256" key="3">
    <source>
        <dbReference type="ARBA" id="ARBA00022448"/>
    </source>
</evidence>
<dbReference type="InterPro" id="IPR048625">
    <property type="entry name" value="Sec10_N"/>
</dbReference>
<dbReference type="PANTHER" id="PTHR12100:SF0">
    <property type="entry name" value="EXOCYST COMPLEX COMPONENT 5"/>
    <property type="match status" value="1"/>
</dbReference>
<feature type="domain" description="Exocyst complex component Sec10 N-terminal" evidence="9">
    <location>
        <begin position="45"/>
        <end position="154"/>
    </location>
</feature>
<accession>A0A482X9P5</accession>
<reference evidence="10 11" key="1">
    <citation type="journal article" date="2017" name="Gigascience">
        <title>Genome sequence of the small brown planthopper, Laodelphax striatellus.</title>
        <authorList>
            <person name="Zhu J."/>
            <person name="Jiang F."/>
            <person name="Wang X."/>
            <person name="Yang P."/>
            <person name="Bao Y."/>
            <person name="Zhao W."/>
            <person name="Wang W."/>
            <person name="Lu H."/>
            <person name="Wang Q."/>
            <person name="Cui N."/>
            <person name="Li J."/>
            <person name="Chen X."/>
            <person name="Luo L."/>
            <person name="Yu J."/>
            <person name="Kang L."/>
            <person name="Cui F."/>
        </authorList>
    </citation>
    <scope>NUCLEOTIDE SEQUENCE [LARGE SCALE GENOMIC DNA]</scope>
    <source>
        <strain evidence="10">Lst14</strain>
    </source>
</reference>
<keyword evidence="4" id="KW-0268">Exocytosis</keyword>
<evidence type="ECO:0000313" key="10">
    <source>
        <dbReference type="EMBL" id="RZF42188.1"/>
    </source>
</evidence>
<evidence type="ECO:0000259" key="8">
    <source>
        <dbReference type="Pfam" id="PF07393"/>
    </source>
</evidence>
<evidence type="ECO:0000256" key="6">
    <source>
        <dbReference type="ARBA" id="ARBA00031471"/>
    </source>
</evidence>
<evidence type="ECO:0000259" key="9">
    <source>
        <dbReference type="Pfam" id="PF20667"/>
    </source>
</evidence>
<evidence type="ECO:0000256" key="2">
    <source>
        <dbReference type="ARBA" id="ARBA00017524"/>
    </source>
</evidence>
<dbReference type="GO" id="GO:0006893">
    <property type="term" value="P:Golgi to plasma membrane transport"/>
    <property type="evidence" value="ECO:0007669"/>
    <property type="project" value="TreeGrafter"/>
</dbReference>
<evidence type="ECO:0000256" key="7">
    <source>
        <dbReference type="SAM" id="Coils"/>
    </source>
</evidence>
<sequence>MMQQYMKELEQEPFDPEEFVERLAWRIIDSSREEGNSAFDPVLMNDTFLQAIKDLQLLQERQHRKCERLEALVREEEINHWQDISLLQEKNKSAVQMFQELDERINYVATKVIHLGDQLESVNTPRSRAVEAQKLMNHFTEFLSPGPLLDDAFSDKSQIDEAADVIQKLYLISQELPSGKFEEPKKKIAAKYDEIERALIEEFVEAHKLQNVSRMKEIANILSNFKNYSQCVNAFIEESQGAFTGKDVFNEVIPLCEKNFLLIKEVFSSPEPVMEKYVLNMYQLKLQKYIVSQLADKPDTEKYLKNLMDLYTRTVQLSKDLMRFNLGTDESFLSKMTQNIFQKYFDAYISVETKCLREKCSSALQKFYDSKSHQKKIIQTGGFQDLRRDLQAVIGTRANINIAQIEDYGGETFISEEVAITLLQDTKLALNRCLVLSQPSELANNAVLIMEVLQQQLVVEHLDYAIELGLQAVPIPESKAQQPFIYFFDVVRQTNAIVHLIEKLYNDSLLPLVVSTPKHDECLMRKRHLLEQIEINLDTGLDRSINAIVGWVKIFLQAEQKKSDFKPETDMDTLASSACSSVVQYMSSVIKRIRECLDGKNVEFVMMDLGTRFHRVIFDHLQQFQYNSSGAMCVICDVNEYRKCVKELHCPLVNTLFDTLHSLCNLLLVKPENLKQVCNGEQLFGLERSILLNFIQLRSDYKTQKLANTLKGLAA</sequence>
<name>A0A482X9P5_LAOST</name>
<dbReference type="OrthoDB" id="125856at2759"/>